<feature type="domain" description="Chemotaxis phosphatase CheX-like" evidence="3">
    <location>
        <begin position="300"/>
        <end position="394"/>
    </location>
</feature>
<organism evidence="4 5">
    <name type="scientific">Acanthopleuribacter pedis</name>
    <dbReference type="NCBI Taxonomy" id="442870"/>
    <lineage>
        <taxon>Bacteria</taxon>
        <taxon>Pseudomonadati</taxon>
        <taxon>Acidobacteriota</taxon>
        <taxon>Holophagae</taxon>
        <taxon>Acanthopleuribacterales</taxon>
        <taxon>Acanthopleuribacteraceae</taxon>
        <taxon>Acanthopleuribacter</taxon>
    </lineage>
</organism>
<dbReference type="InterPro" id="IPR009875">
    <property type="entry name" value="PilZ_domain"/>
</dbReference>
<keyword evidence="5" id="KW-1185">Reference proteome</keyword>
<name>A0A8J7U7T5_9BACT</name>
<dbReference type="PANTHER" id="PTHR39452:SF1">
    <property type="entry name" value="CHEY-P PHOSPHATASE CHEX"/>
    <property type="match status" value="1"/>
</dbReference>
<dbReference type="Gene3D" id="3.40.1550.10">
    <property type="entry name" value="CheC-like"/>
    <property type="match status" value="2"/>
</dbReference>
<evidence type="ECO:0000313" key="4">
    <source>
        <dbReference type="EMBL" id="MBO1323339.1"/>
    </source>
</evidence>
<comment type="caution">
    <text evidence="4">The sequence shown here is derived from an EMBL/GenBank/DDBJ whole genome shotgun (WGS) entry which is preliminary data.</text>
</comment>
<reference evidence="4" key="1">
    <citation type="submission" date="2021-03" db="EMBL/GenBank/DDBJ databases">
        <authorList>
            <person name="Wang G."/>
        </authorList>
    </citation>
    <scope>NUCLEOTIDE SEQUENCE</scope>
    <source>
        <strain evidence="4">KCTC 12899</strain>
    </source>
</reference>
<dbReference type="CDD" id="cd17906">
    <property type="entry name" value="CheX"/>
    <property type="match status" value="2"/>
</dbReference>
<gene>
    <name evidence="4" type="ORF">J3U88_33040</name>
</gene>
<dbReference type="PANTHER" id="PTHR39452">
    <property type="entry name" value="CHEY-P PHOSPHATASE CHEX"/>
    <property type="match status" value="1"/>
</dbReference>
<evidence type="ECO:0000313" key="5">
    <source>
        <dbReference type="Proteomes" id="UP000664417"/>
    </source>
</evidence>
<dbReference type="Gene3D" id="2.40.10.220">
    <property type="entry name" value="predicted glycosyltransferase like domains"/>
    <property type="match status" value="1"/>
</dbReference>
<dbReference type="RefSeq" id="WP_207863492.1">
    <property type="nucleotide sequence ID" value="NZ_JAFREP010000058.1"/>
</dbReference>
<accession>A0A8J7U7T5</accession>
<proteinExistence type="predicted"/>
<dbReference type="InterPro" id="IPR028051">
    <property type="entry name" value="CheX-like_dom"/>
</dbReference>
<feature type="domain" description="Chemotaxis phosphatase CheX-like" evidence="3">
    <location>
        <begin position="468"/>
        <end position="560"/>
    </location>
</feature>
<dbReference type="EMBL" id="JAFREP010000058">
    <property type="protein sequence ID" value="MBO1323339.1"/>
    <property type="molecule type" value="Genomic_DNA"/>
</dbReference>
<protein>
    <submittedName>
        <fullName evidence="4">Chemotaxis protein CheX</fullName>
    </submittedName>
</protein>
<dbReference type="GO" id="GO:0006935">
    <property type="term" value="P:chemotaxis"/>
    <property type="evidence" value="ECO:0007669"/>
    <property type="project" value="UniProtKB-KW"/>
</dbReference>
<dbReference type="SUPFAM" id="SSF103039">
    <property type="entry name" value="CheC-like"/>
    <property type="match status" value="2"/>
</dbReference>
<dbReference type="Proteomes" id="UP000664417">
    <property type="component" value="Unassembled WGS sequence"/>
</dbReference>
<sequence>MKFSVEEPEKIQIYLEIAAFSQVPCVFYPTDSSRSFEGILEKVDADRFGLVFKQWIPAQTGLLVIRSFTLQFKCQLDMEKGERPKEYTFPPPQALSSHDPRKYLRIPIAPQLTKIVVVKKLNEQGEPFSEGPDKKLIQGAIQDVSANGIAFKIANPDPFFVPGGQVHLTYKLFGLDVDGPARVVSDGGSLVRCQLSGMKPALQHQLNQKITVSFQRMLEKHHRDLLQLIEASAHLRDIERTKKSTGELADRKQLDENFVGLINPILDAAVNVMEQMAGLKLVKREIRLERICSAIYDLSSQISFQGPQVDGHLFLCLKQNVACSMAGTILGGEYSDIDENVRDMAGELCNIIIGNAKKNLARDQVYKLSTPTLIVGKEHLVAVLSKYPVVRIIFDSPIGQIDLNLYLDEINEKLRTESLTPAGFEYKTELINPILRATENIFENFLFLETRKKGVVMRETLAPKFELSGILDVFGKGMHGKILLNLSNKLALQIHEILLGVEKDTIDDEVKDAVGEMVNIITGNAKGEFERMNLGYNVSTPYVIYGRNHIISNAGDNPFISSVYWSSKGFFEVCLSFTADE</sequence>
<dbReference type="GO" id="GO:0035438">
    <property type="term" value="F:cyclic-di-GMP binding"/>
    <property type="evidence" value="ECO:0007669"/>
    <property type="project" value="InterPro"/>
</dbReference>
<evidence type="ECO:0000259" key="2">
    <source>
        <dbReference type="Pfam" id="PF07238"/>
    </source>
</evidence>
<dbReference type="AlphaFoldDB" id="A0A8J7U7T5"/>
<feature type="domain" description="PilZ" evidence="2">
    <location>
        <begin position="133"/>
        <end position="208"/>
    </location>
</feature>
<keyword evidence="1" id="KW-0145">Chemotaxis</keyword>
<dbReference type="InterPro" id="IPR038756">
    <property type="entry name" value="CheX-like"/>
</dbReference>
<dbReference type="InterPro" id="IPR028976">
    <property type="entry name" value="CheC-like_sf"/>
</dbReference>
<evidence type="ECO:0000259" key="3">
    <source>
        <dbReference type="Pfam" id="PF13690"/>
    </source>
</evidence>
<dbReference type="Pfam" id="PF07238">
    <property type="entry name" value="PilZ"/>
    <property type="match status" value="1"/>
</dbReference>
<dbReference type="Pfam" id="PF13690">
    <property type="entry name" value="CheX"/>
    <property type="match status" value="2"/>
</dbReference>
<evidence type="ECO:0000256" key="1">
    <source>
        <dbReference type="ARBA" id="ARBA00022500"/>
    </source>
</evidence>